<dbReference type="Proteomes" id="UP000240481">
    <property type="component" value="Unassembled WGS sequence"/>
</dbReference>
<feature type="compositionally biased region" description="Basic and acidic residues" evidence="1">
    <location>
        <begin position="57"/>
        <end position="75"/>
    </location>
</feature>
<feature type="region of interest" description="Disordered" evidence="1">
    <location>
        <begin position="57"/>
        <end position="86"/>
    </location>
</feature>
<proteinExistence type="predicted"/>
<dbReference type="AlphaFoldDB" id="A0A0J8VB20"/>
<evidence type="ECO:0000313" key="3">
    <source>
        <dbReference type="Proteomes" id="UP000240481"/>
    </source>
</evidence>
<evidence type="ECO:0000313" key="2">
    <source>
        <dbReference type="EMBL" id="PSW22840.1"/>
    </source>
</evidence>
<reference evidence="2 3" key="1">
    <citation type="submission" date="2018-01" db="EMBL/GenBank/DDBJ databases">
        <title>Whole genome sequencing of Histamine producing bacteria.</title>
        <authorList>
            <person name="Butler K."/>
        </authorList>
    </citation>
    <scope>NUCLEOTIDE SEQUENCE [LARGE SCALE GENOMIC DNA]</scope>
    <source>
        <strain evidence="2 3">DSM 24669</strain>
    </source>
</reference>
<accession>A0A0J8VB20</accession>
<organism evidence="2 3">
    <name type="scientific">Photobacterium swingsii</name>
    <dbReference type="NCBI Taxonomy" id="680026"/>
    <lineage>
        <taxon>Bacteria</taxon>
        <taxon>Pseudomonadati</taxon>
        <taxon>Pseudomonadota</taxon>
        <taxon>Gammaproteobacteria</taxon>
        <taxon>Vibrionales</taxon>
        <taxon>Vibrionaceae</taxon>
        <taxon>Photobacterium</taxon>
    </lineage>
</organism>
<name>A0A0J8VB20_9GAMM</name>
<dbReference type="OrthoDB" id="9996983at2"/>
<feature type="region of interest" description="Disordered" evidence="1">
    <location>
        <begin position="1"/>
        <end position="20"/>
    </location>
</feature>
<sequence length="109" mass="12726">MMNKYKQSSQPQILLRDTLRLPTRPSRFSIPAADKNFEHNQHLANWKHLASVLSQKVDDNQVESDKNKSVPKSDDQQADTENTQLQEEERFLQEVLRSLRKLNGKVQIK</sequence>
<evidence type="ECO:0000256" key="1">
    <source>
        <dbReference type="SAM" id="MobiDB-lite"/>
    </source>
</evidence>
<gene>
    <name evidence="2" type="ORF">C9I94_18870</name>
</gene>
<dbReference type="EMBL" id="PYLZ01000011">
    <property type="protein sequence ID" value="PSW22840.1"/>
    <property type="molecule type" value="Genomic_DNA"/>
</dbReference>
<protein>
    <submittedName>
        <fullName evidence="2">Uncharacterized protein</fullName>
    </submittedName>
</protein>
<feature type="compositionally biased region" description="Polar residues" evidence="1">
    <location>
        <begin position="1"/>
        <end position="12"/>
    </location>
</feature>
<comment type="caution">
    <text evidence="2">The sequence shown here is derived from an EMBL/GenBank/DDBJ whole genome shotgun (WGS) entry which is preliminary data.</text>
</comment>
<keyword evidence="3" id="KW-1185">Reference proteome</keyword>
<dbReference type="RefSeq" id="WP_048899639.1">
    <property type="nucleotide sequence ID" value="NZ_AP024853.1"/>
</dbReference>